<gene>
    <name evidence="2" type="ORF">ACAOBT_LOCUS27451</name>
</gene>
<dbReference type="InterPro" id="IPR029526">
    <property type="entry name" value="PGBD"/>
</dbReference>
<evidence type="ECO:0000259" key="1">
    <source>
        <dbReference type="Pfam" id="PF13843"/>
    </source>
</evidence>
<dbReference type="EMBL" id="CAKOFQ010007544">
    <property type="protein sequence ID" value="CAH2003505.1"/>
    <property type="molecule type" value="Genomic_DNA"/>
</dbReference>
<feature type="domain" description="PiggyBac transposable element-derived protein" evidence="1">
    <location>
        <begin position="2"/>
        <end position="82"/>
    </location>
</feature>
<reference evidence="2" key="1">
    <citation type="submission" date="2022-03" db="EMBL/GenBank/DDBJ databases">
        <authorList>
            <person name="Sayadi A."/>
        </authorList>
    </citation>
    <scope>NUCLEOTIDE SEQUENCE</scope>
</reference>
<evidence type="ECO:0000313" key="3">
    <source>
        <dbReference type="Proteomes" id="UP001152888"/>
    </source>
</evidence>
<dbReference type="Proteomes" id="UP001152888">
    <property type="component" value="Unassembled WGS sequence"/>
</dbReference>
<keyword evidence="3" id="KW-1185">Reference proteome</keyword>
<dbReference type="AlphaFoldDB" id="A0A9P0M197"/>
<accession>A0A9P0M197</accession>
<dbReference type="Pfam" id="PF13843">
    <property type="entry name" value="DDE_Tnp_1_7"/>
    <property type="match status" value="1"/>
</dbReference>
<protein>
    <recommendedName>
        <fullName evidence="1">PiggyBac transposable element-derived protein domain-containing protein</fullName>
    </recommendedName>
</protein>
<dbReference type="OrthoDB" id="6781170at2759"/>
<organism evidence="2 3">
    <name type="scientific">Acanthoscelides obtectus</name>
    <name type="common">Bean weevil</name>
    <name type="synonym">Bruchus obtectus</name>
    <dbReference type="NCBI Taxonomy" id="200917"/>
    <lineage>
        <taxon>Eukaryota</taxon>
        <taxon>Metazoa</taxon>
        <taxon>Ecdysozoa</taxon>
        <taxon>Arthropoda</taxon>
        <taxon>Hexapoda</taxon>
        <taxon>Insecta</taxon>
        <taxon>Pterygota</taxon>
        <taxon>Neoptera</taxon>
        <taxon>Endopterygota</taxon>
        <taxon>Coleoptera</taxon>
        <taxon>Polyphaga</taxon>
        <taxon>Cucujiformia</taxon>
        <taxon>Chrysomeloidea</taxon>
        <taxon>Chrysomelidae</taxon>
        <taxon>Bruchinae</taxon>
        <taxon>Bruchini</taxon>
        <taxon>Acanthoscelides</taxon>
    </lineage>
</organism>
<proteinExistence type="predicted"/>
<name>A0A9P0M197_ACAOB</name>
<sequence length="92" mass="10703">MIHGLARRRTDCVGTVRVNRKGIPNQIKTKKKIGKGECVAMFRRKQMVLKWKDKKDVAMISTIHDNKMVDIENRKKILKKQKLFLLTIGSLQ</sequence>
<evidence type="ECO:0000313" key="2">
    <source>
        <dbReference type="EMBL" id="CAH2003505.1"/>
    </source>
</evidence>
<comment type="caution">
    <text evidence="2">The sequence shown here is derived from an EMBL/GenBank/DDBJ whole genome shotgun (WGS) entry which is preliminary data.</text>
</comment>